<sequence length="68" mass="7387">MRWRGSRTRGRWWRALGTTTPAGSGAWTGSSGLVSSCVPPAPPWPGIQTRPESCWWRRSVAACGCTTP</sequence>
<reference evidence="1" key="1">
    <citation type="submission" date="2019-12" db="EMBL/GenBank/DDBJ databases">
        <title>An insight into the sialome of adult female Ixodes ricinus ticks feeding for 6 days.</title>
        <authorList>
            <person name="Perner J."/>
            <person name="Ribeiro J.M.C."/>
        </authorList>
    </citation>
    <scope>NUCLEOTIDE SEQUENCE</scope>
    <source>
        <strain evidence="1">Semi-engorged</strain>
        <tissue evidence="1">Salivary glands</tissue>
    </source>
</reference>
<evidence type="ECO:0000313" key="1">
    <source>
        <dbReference type="EMBL" id="MXU82333.1"/>
    </source>
</evidence>
<dbReference type="EMBL" id="GIFC01000250">
    <property type="protein sequence ID" value="MXU82333.1"/>
    <property type="molecule type" value="Transcribed_RNA"/>
</dbReference>
<accession>A0A6B0U8H7</accession>
<organism evidence="1">
    <name type="scientific">Ixodes ricinus</name>
    <name type="common">Common tick</name>
    <name type="synonym">Acarus ricinus</name>
    <dbReference type="NCBI Taxonomy" id="34613"/>
    <lineage>
        <taxon>Eukaryota</taxon>
        <taxon>Metazoa</taxon>
        <taxon>Ecdysozoa</taxon>
        <taxon>Arthropoda</taxon>
        <taxon>Chelicerata</taxon>
        <taxon>Arachnida</taxon>
        <taxon>Acari</taxon>
        <taxon>Parasitiformes</taxon>
        <taxon>Ixodida</taxon>
        <taxon>Ixodoidea</taxon>
        <taxon>Ixodidae</taxon>
        <taxon>Ixodinae</taxon>
        <taxon>Ixodes</taxon>
    </lineage>
</organism>
<protein>
    <submittedName>
        <fullName evidence="1">Putative secreted protein</fullName>
    </submittedName>
</protein>
<name>A0A6B0U8H7_IXORI</name>
<dbReference type="AlphaFoldDB" id="A0A6B0U8H7"/>
<proteinExistence type="predicted"/>